<evidence type="ECO:0000313" key="3">
    <source>
        <dbReference type="Proteomes" id="UP000626844"/>
    </source>
</evidence>
<feature type="compositionally biased region" description="Pro residues" evidence="1">
    <location>
        <begin position="58"/>
        <end position="72"/>
    </location>
</feature>
<name>A0A926NDU9_9BACI</name>
<protein>
    <submittedName>
        <fullName evidence="2">YppG family protein</fullName>
    </submittedName>
</protein>
<proteinExistence type="predicted"/>
<accession>A0A926NDU9</accession>
<dbReference type="AlphaFoldDB" id="A0A926NDU9"/>
<comment type="caution">
    <text evidence="2">The sequence shown here is derived from an EMBL/GenBank/DDBJ whole genome shotgun (WGS) entry which is preliminary data.</text>
</comment>
<evidence type="ECO:0000256" key="1">
    <source>
        <dbReference type="SAM" id="MobiDB-lite"/>
    </source>
</evidence>
<feature type="region of interest" description="Disordered" evidence="1">
    <location>
        <begin position="49"/>
        <end position="76"/>
    </location>
</feature>
<sequence length="124" mass="14494">MQHYPYMYPYEINSQYDMYQKPASFQPQQINQNMMYQQNGQHPNYNMYQGGSFHQQPSPYPNPYPRPTPFVPPQQSGMQTIMSQFKKHDGQYDINKMMDTAGQMMSAMNQMGSLVKGVTSIFKV</sequence>
<evidence type="ECO:0000313" key="2">
    <source>
        <dbReference type="EMBL" id="MBD1381659.1"/>
    </source>
</evidence>
<dbReference type="Proteomes" id="UP000626844">
    <property type="component" value="Unassembled WGS sequence"/>
</dbReference>
<reference evidence="2" key="1">
    <citation type="submission" date="2020-09" db="EMBL/GenBank/DDBJ databases">
        <title>A novel bacterium of genus Bacillus, isolated from South China Sea.</title>
        <authorList>
            <person name="Huang H."/>
            <person name="Mo K."/>
            <person name="Hu Y."/>
        </authorList>
    </citation>
    <scope>NUCLEOTIDE SEQUENCE</scope>
    <source>
        <strain evidence="2">IB182487</strain>
    </source>
</reference>
<gene>
    <name evidence="2" type="ORF">IC621_15590</name>
</gene>
<dbReference type="Pfam" id="PF14179">
    <property type="entry name" value="YppG"/>
    <property type="match status" value="1"/>
</dbReference>
<dbReference type="InterPro" id="IPR025555">
    <property type="entry name" value="YppG"/>
</dbReference>
<dbReference type="EMBL" id="JACXAI010000020">
    <property type="protein sequence ID" value="MBD1381659.1"/>
    <property type="molecule type" value="Genomic_DNA"/>
</dbReference>
<keyword evidence="3" id="KW-1185">Reference proteome</keyword>
<organism evidence="2 3">
    <name type="scientific">Metabacillus arenae</name>
    <dbReference type="NCBI Taxonomy" id="2771434"/>
    <lineage>
        <taxon>Bacteria</taxon>
        <taxon>Bacillati</taxon>
        <taxon>Bacillota</taxon>
        <taxon>Bacilli</taxon>
        <taxon>Bacillales</taxon>
        <taxon>Bacillaceae</taxon>
        <taxon>Metabacillus</taxon>
    </lineage>
</organism>